<sequence>MLAMQYSLRLPRDHDIDWVNQRVERRTRLFQGFEGLLHKSYLYSPEESVYAPLYIWSNTEAARRFLFNGLFDSAVESFGRPRVRTWSVLNFGYGNRDNTVGYAFCAFDKVTSDDQLAEVEGRELARHSDRLQRPGLYAHWVGIDTDRWEVARFSLWRDKESAVPPDADCVYGYKVLHVDEPHSLSA</sequence>
<dbReference type="RefSeq" id="WP_085883139.1">
    <property type="nucleotide sequence ID" value="NZ_FWFR01000001.1"/>
</dbReference>
<name>A0A1Y5SRM0_9PROT</name>
<evidence type="ECO:0000313" key="2">
    <source>
        <dbReference type="Proteomes" id="UP000193200"/>
    </source>
</evidence>
<accession>A0A1Y5SRM0</accession>
<proteinExistence type="predicted"/>
<protein>
    <recommendedName>
        <fullName evidence="3">DUF4865 domain-containing protein</fullName>
    </recommendedName>
</protein>
<dbReference type="AlphaFoldDB" id="A0A1Y5SRM0"/>
<organism evidence="1 2">
    <name type="scientific">Oceanibacterium hippocampi</name>
    <dbReference type="NCBI Taxonomy" id="745714"/>
    <lineage>
        <taxon>Bacteria</taxon>
        <taxon>Pseudomonadati</taxon>
        <taxon>Pseudomonadota</taxon>
        <taxon>Alphaproteobacteria</taxon>
        <taxon>Sneathiellales</taxon>
        <taxon>Sneathiellaceae</taxon>
        <taxon>Oceanibacterium</taxon>
    </lineage>
</organism>
<dbReference type="OrthoDB" id="2065010at2"/>
<evidence type="ECO:0000313" key="1">
    <source>
        <dbReference type="EMBL" id="SLN44973.1"/>
    </source>
</evidence>
<dbReference type="SUPFAM" id="SSF54909">
    <property type="entry name" value="Dimeric alpha+beta barrel"/>
    <property type="match status" value="1"/>
</dbReference>
<dbReference type="Proteomes" id="UP000193200">
    <property type="component" value="Unassembled WGS sequence"/>
</dbReference>
<dbReference type="InterPro" id="IPR011008">
    <property type="entry name" value="Dimeric_a/b-barrel"/>
</dbReference>
<dbReference type="Pfam" id="PF16157">
    <property type="entry name" value="DUF4865"/>
    <property type="match status" value="1"/>
</dbReference>
<dbReference type="Gene3D" id="3.30.70.100">
    <property type="match status" value="1"/>
</dbReference>
<dbReference type="InParanoid" id="A0A1Y5SRM0"/>
<evidence type="ECO:0008006" key="3">
    <source>
        <dbReference type="Google" id="ProtNLM"/>
    </source>
</evidence>
<keyword evidence="2" id="KW-1185">Reference proteome</keyword>
<reference evidence="1 2" key="1">
    <citation type="submission" date="2017-03" db="EMBL/GenBank/DDBJ databases">
        <authorList>
            <person name="Afonso C.L."/>
            <person name="Miller P.J."/>
            <person name="Scott M.A."/>
            <person name="Spackman E."/>
            <person name="Goraichik I."/>
            <person name="Dimitrov K.M."/>
            <person name="Suarez D.L."/>
            <person name="Swayne D.E."/>
        </authorList>
    </citation>
    <scope>NUCLEOTIDE SEQUENCE [LARGE SCALE GENOMIC DNA]</scope>
    <source>
        <strain evidence="1 2">CECT 7691</strain>
    </source>
</reference>
<gene>
    <name evidence="1" type="ORF">OCH7691_01918</name>
</gene>
<dbReference type="InterPro" id="IPR032349">
    <property type="entry name" value="DUF4865"/>
</dbReference>
<dbReference type="EMBL" id="FWFR01000001">
    <property type="protein sequence ID" value="SLN44973.1"/>
    <property type="molecule type" value="Genomic_DNA"/>
</dbReference>